<evidence type="ECO:0000313" key="3">
    <source>
        <dbReference type="Proteomes" id="UP000309747"/>
    </source>
</evidence>
<organism evidence="2 3">
    <name type="scientific">Paracoccus gahaiensis</name>
    <dbReference type="NCBI Taxonomy" id="1706839"/>
    <lineage>
        <taxon>Bacteria</taxon>
        <taxon>Pseudomonadati</taxon>
        <taxon>Pseudomonadota</taxon>
        <taxon>Alphaproteobacteria</taxon>
        <taxon>Rhodobacterales</taxon>
        <taxon>Paracoccaceae</taxon>
        <taxon>Paracoccus</taxon>
    </lineage>
</organism>
<dbReference type="RefSeq" id="WP_136886324.1">
    <property type="nucleotide sequence ID" value="NZ_SUNI01000011.1"/>
</dbReference>
<name>A0A4U0R839_9RHOB</name>
<evidence type="ECO:0008006" key="4">
    <source>
        <dbReference type="Google" id="ProtNLM"/>
    </source>
</evidence>
<protein>
    <recommendedName>
        <fullName evidence="4">Thermostable hemolysin</fullName>
    </recommendedName>
</protein>
<gene>
    <name evidence="2" type="ORF">FA743_11865</name>
</gene>
<dbReference type="AlphaFoldDB" id="A0A4U0R839"/>
<dbReference type="EMBL" id="SUNI01000011">
    <property type="protein sequence ID" value="TJZ91219.1"/>
    <property type="molecule type" value="Genomic_DNA"/>
</dbReference>
<accession>A0A4U0R839</accession>
<dbReference type="OrthoDB" id="7432757at2"/>
<feature type="region of interest" description="Disordered" evidence="1">
    <location>
        <begin position="21"/>
        <end position="88"/>
    </location>
</feature>
<feature type="compositionally biased region" description="Basic and acidic residues" evidence="1">
    <location>
        <begin position="63"/>
        <end position="81"/>
    </location>
</feature>
<comment type="caution">
    <text evidence="2">The sequence shown here is derived from an EMBL/GenBank/DDBJ whole genome shotgun (WGS) entry which is preliminary data.</text>
</comment>
<proteinExistence type="predicted"/>
<dbReference type="InterPro" id="IPR022050">
    <property type="entry name" value="T_hemolysin"/>
</dbReference>
<dbReference type="Pfam" id="PF12261">
    <property type="entry name" value="T_hemolysin"/>
    <property type="match status" value="1"/>
</dbReference>
<keyword evidence="3" id="KW-1185">Reference proteome</keyword>
<evidence type="ECO:0000256" key="1">
    <source>
        <dbReference type="SAM" id="MobiDB-lite"/>
    </source>
</evidence>
<reference evidence="2 3" key="1">
    <citation type="submission" date="2019-04" db="EMBL/GenBank/DDBJ databases">
        <authorList>
            <person name="Li J."/>
        </authorList>
    </citation>
    <scope>NUCLEOTIDE SEQUENCE [LARGE SCALE GENOMIC DNA]</scope>
    <source>
        <strain evidence="2 3">KCTC 42687</strain>
    </source>
</reference>
<evidence type="ECO:0000313" key="2">
    <source>
        <dbReference type="EMBL" id="TJZ91219.1"/>
    </source>
</evidence>
<sequence length="240" mass="25913">MEIAMSQRRDVLARCCKPAASFGRQVGARTSQRPRHARTAPPLGPRHAHADPVPAGPRLAGRSPDDPDAFPRHAWGHHDPARGPAGRGALGLGRGPGAAGLRDGAHGFFSQVYLDRPVARLLAERSGRKVRDADILEVVSMACPRPIATLPLIEAIAAEGRLRGKTWGLFTATAALVALLQRTGVPLLPLAPARSQCLPDAACWGRYYETDPWVCALQERAEPLRFMPRPSRAPHKVSVR</sequence>
<dbReference type="Proteomes" id="UP000309747">
    <property type="component" value="Unassembled WGS sequence"/>
</dbReference>